<dbReference type="InterPro" id="IPR036097">
    <property type="entry name" value="HisK_dim/P_sf"/>
</dbReference>
<keyword evidence="8" id="KW-1133">Transmembrane helix</keyword>
<evidence type="ECO:0000256" key="8">
    <source>
        <dbReference type="ARBA" id="ARBA00022989"/>
    </source>
</evidence>
<keyword evidence="13" id="KW-0547">Nucleotide-binding</keyword>
<dbReference type="InterPro" id="IPR003661">
    <property type="entry name" value="HisK_dim/P_dom"/>
</dbReference>
<dbReference type="EMBL" id="JBITLV010000003">
    <property type="protein sequence ID" value="MFI7587429.1"/>
    <property type="molecule type" value="Genomic_DNA"/>
</dbReference>
<feature type="domain" description="HAMP" evidence="12">
    <location>
        <begin position="185"/>
        <end position="237"/>
    </location>
</feature>
<dbReference type="PROSITE" id="PS50109">
    <property type="entry name" value="HIS_KIN"/>
    <property type="match status" value="1"/>
</dbReference>
<dbReference type="SUPFAM" id="SSF47384">
    <property type="entry name" value="Homodimeric domain of signal transducing histidine kinase"/>
    <property type="match status" value="1"/>
</dbReference>
<evidence type="ECO:0000256" key="2">
    <source>
        <dbReference type="ARBA" id="ARBA00004236"/>
    </source>
</evidence>
<dbReference type="Pfam" id="PF02518">
    <property type="entry name" value="HATPase_c"/>
    <property type="match status" value="1"/>
</dbReference>
<dbReference type="CDD" id="cd00075">
    <property type="entry name" value="HATPase"/>
    <property type="match status" value="1"/>
</dbReference>
<dbReference type="InterPro" id="IPR004358">
    <property type="entry name" value="Sig_transdc_His_kin-like_C"/>
</dbReference>
<evidence type="ECO:0000256" key="9">
    <source>
        <dbReference type="ARBA" id="ARBA00023012"/>
    </source>
</evidence>
<evidence type="ECO:0000256" key="1">
    <source>
        <dbReference type="ARBA" id="ARBA00000085"/>
    </source>
</evidence>
<dbReference type="InterPro" id="IPR036890">
    <property type="entry name" value="HATPase_C_sf"/>
</dbReference>
<dbReference type="InterPro" id="IPR003594">
    <property type="entry name" value="HATPase_dom"/>
</dbReference>
<dbReference type="SUPFAM" id="SSF158472">
    <property type="entry name" value="HAMP domain-like"/>
    <property type="match status" value="1"/>
</dbReference>
<dbReference type="Gene3D" id="3.30.565.10">
    <property type="entry name" value="Histidine kinase-like ATPase, C-terminal domain"/>
    <property type="match status" value="1"/>
</dbReference>
<keyword evidence="7" id="KW-0418">Kinase</keyword>
<dbReference type="GO" id="GO:0005524">
    <property type="term" value="F:ATP binding"/>
    <property type="evidence" value="ECO:0007669"/>
    <property type="project" value="UniProtKB-KW"/>
</dbReference>
<dbReference type="PANTHER" id="PTHR45436:SF5">
    <property type="entry name" value="SENSOR HISTIDINE KINASE TRCS"/>
    <property type="match status" value="1"/>
</dbReference>
<dbReference type="Gene3D" id="1.10.287.130">
    <property type="match status" value="1"/>
</dbReference>
<dbReference type="SMART" id="SM00304">
    <property type="entry name" value="HAMP"/>
    <property type="match status" value="1"/>
</dbReference>
<organism evidence="13 14">
    <name type="scientific">Spongisporangium articulatum</name>
    <dbReference type="NCBI Taxonomy" id="3362603"/>
    <lineage>
        <taxon>Bacteria</taxon>
        <taxon>Bacillati</taxon>
        <taxon>Actinomycetota</taxon>
        <taxon>Actinomycetes</taxon>
        <taxon>Kineosporiales</taxon>
        <taxon>Kineosporiaceae</taxon>
        <taxon>Spongisporangium</taxon>
    </lineage>
</organism>
<dbReference type="RefSeq" id="WP_398279102.1">
    <property type="nucleotide sequence ID" value="NZ_JBITLV010000003.1"/>
</dbReference>
<keyword evidence="10" id="KW-0472">Membrane</keyword>
<accession>A0ABW8AM20</accession>
<feature type="domain" description="Histidine kinase" evidence="11">
    <location>
        <begin position="245"/>
        <end position="459"/>
    </location>
</feature>
<evidence type="ECO:0000256" key="7">
    <source>
        <dbReference type="ARBA" id="ARBA00022777"/>
    </source>
</evidence>
<dbReference type="SUPFAM" id="SSF55874">
    <property type="entry name" value="ATPase domain of HSP90 chaperone/DNA topoisomerase II/histidine kinase"/>
    <property type="match status" value="1"/>
</dbReference>
<keyword evidence="14" id="KW-1185">Reference proteome</keyword>
<dbReference type="Pfam" id="PF00512">
    <property type="entry name" value="HisKA"/>
    <property type="match status" value="1"/>
</dbReference>
<dbReference type="InterPro" id="IPR050428">
    <property type="entry name" value="TCS_sensor_his_kinase"/>
</dbReference>
<dbReference type="CDD" id="cd00082">
    <property type="entry name" value="HisKA"/>
    <property type="match status" value="1"/>
</dbReference>
<dbReference type="PRINTS" id="PR00344">
    <property type="entry name" value="BCTRLSENSOR"/>
</dbReference>
<reference evidence="13 14" key="1">
    <citation type="submission" date="2024-10" db="EMBL/GenBank/DDBJ databases">
        <title>The Natural Products Discovery Center: Release of the First 8490 Sequenced Strains for Exploring Actinobacteria Biosynthetic Diversity.</title>
        <authorList>
            <person name="Kalkreuter E."/>
            <person name="Kautsar S.A."/>
            <person name="Yang D."/>
            <person name="Bader C.D."/>
            <person name="Teijaro C.N."/>
            <person name="Fluegel L."/>
            <person name="Davis C.M."/>
            <person name="Simpson J.R."/>
            <person name="Lauterbach L."/>
            <person name="Steele A.D."/>
            <person name="Gui C."/>
            <person name="Meng S."/>
            <person name="Li G."/>
            <person name="Viehrig K."/>
            <person name="Ye F."/>
            <person name="Su P."/>
            <person name="Kiefer A.F."/>
            <person name="Nichols A."/>
            <person name="Cepeda A.J."/>
            <person name="Yan W."/>
            <person name="Fan B."/>
            <person name="Jiang Y."/>
            <person name="Adhikari A."/>
            <person name="Zheng C.-J."/>
            <person name="Schuster L."/>
            <person name="Cowan T.M."/>
            <person name="Smanski M.J."/>
            <person name="Chevrette M.G."/>
            <person name="De Carvalho L.P.S."/>
            <person name="Shen B."/>
        </authorList>
    </citation>
    <scope>NUCLEOTIDE SEQUENCE [LARGE SCALE GENOMIC DNA]</scope>
    <source>
        <strain evidence="13 14">NPDC049639</strain>
    </source>
</reference>
<keyword evidence="13" id="KW-0067">ATP-binding</keyword>
<name>A0ABW8AM20_9ACTN</name>
<evidence type="ECO:0000256" key="3">
    <source>
        <dbReference type="ARBA" id="ARBA00012438"/>
    </source>
</evidence>
<comment type="caution">
    <text evidence="13">The sequence shown here is derived from an EMBL/GenBank/DDBJ whole genome shotgun (WGS) entry which is preliminary data.</text>
</comment>
<dbReference type="Proteomes" id="UP001612915">
    <property type="component" value="Unassembled WGS sequence"/>
</dbReference>
<keyword evidence="6" id="KW-0812">Transmembrane</keyword>
<dbReference type="SMART" id="SM00388">
    <property type="entry name" value="HisKA"/>
    <property type="match status" value="1"/>
</dbReference>
<evidence type="ECO:0000256" key="6">
    <source>
        <dbReference type="ARBA" id="ARBA00022692"/>
    </source>
</evidence>
<evidence type="ECO:0000256" key="5">
    <source>
        <dbReference type="ARBA" id="ARBA00022679"/>
    </source>
</evidence>
<evidence type="ECO:0000259" key="11">
    <source>
        <dbReference type="PROSITE" id="PS50109"/>
    </source>
</evidence>
<evidence type="ECO:0000256" key="10">
    <source>
        <dbReference type="ARBA" id="ARBA00023136"/>
    </source>
</evidence>
<keyword evidence="4" id="KW-0597">Phosphoprotein</keyword>
<dbReference type="Gene3D" id="6.10.340.10">
    <property type="match status" value="1"/>
</dbReference>
<dbReference type="InterPro" id="IPR003660">
    <property type="entry name" value="HAMP_dom"/>
</dbReference>
<keyword evidence="9" id="KW-0902">Two-component regulatory system</keyword>
<evidence type="ECO:0000313" key="13">
    <source>
        <dbReference type="EMBL" id="MFI7587429.1"/>
    </source>
</evidence>
<dbReference type="PANTHER" id="PTHR45436">
    <property type="entry name" value="SENSOR HISTIDINE KINASE YKOH"/>
    <property type="match status" value="1"/>
</dbReference>
<dbReference type="PROSITE" id="PS50885">
    <property type="entry name" value="HAMP"/>
    <property type="match status" value="1"/>
</dbReference>
<sequence>MSGRGPRFGLRRRATLAFALAALLSSVVLASTTYVVARGYLLQQRERSALRQAYAEAGYVRDRLLTAGVDPSDVLNDIAPRPDARILVAVGGQWYSSDLTDTSKQLPGPLTRVVGSGRPGLSWARLDGAHALAVGVPLPAVKAQFYEISAVTELDRTLRILRTVLAAVGASTSFAAAVLGRYVARRVVRPLDEVATAAGAIAAGRMDTRLPPSTDPDLLAIVASFNAMLDALQDRIEREQRFAADVSHELRSPLTTLVTGVELLAARRDELSPRSRTTLDLVRTELGRFQTTLQDLLVLARLDADGEDSDRRSVTDLANLVREILRREGRPESLLRDETHALPPVVRAERALLERTVVNLLSNADHYAGGPTAVTVRIDADRALVLLTVEDDGPGVPDADKDRIFARFARIETSRGSVQGTGLGLSIVAETVRRHGGVVWCEDAAGAGARFVVQLPREVGS</sequence>
<evidence type="ECO:0000313" key="14">
    <source>
        <dbReference type="Proteomes" id="UP001612915"/>
    </source>
</evidence>
<proteinExistence type="predicted"/>
<protein>
    <recommendedName>
        <fullName evidence="3">histidine kinase</fullName>
        <ecNumber evidence="3">2.7.13.3</ecNumber>
    </recommendedName>
</protein>
<evidence type="ECO:0000256" key="4">
    <source>
        <dbReference type="ARBA" id="ARBA00022553"/>
    </source>
</evidence>
<evidence type="ECO:0000259" key="12">
    <source>
        <dbReference type="PROSITE" id="PS50885"/>
    </source>
</evidence>
<keyword evidence="5" id="KW-0808">Transferase</keyword>
<dbReference type="EC" id="2.7.13.3" evidence="3"/>
<dbReference type="SMART" id="SM00387">
    <property type="entry name" value="HATPase_c"/>
    <property type="match status" value="1"/>
</dbReference>
<comment type="catalytic activity">
    <reaction evidence="1">
        <text>ATP + protein L-histidine = ADP + protein N-phospho-L-histidine.</text>
        <dbReference type="EC" id="2.7.13.3"/>
    </reaction>
</comment>
<comment type="subcellular location">
    <subcellularLocation>
        <location evidence="2">Cell membrane</location>
    </subcellularLocation>
</comment>
<dbReference type="InterPro" id="IPR005467">
    <property type="entry name" value="His_kinase_dom"/>
</dbReference>
<gene>
    <name evidence="13" type="ORF">ACIB24_10180</name>
</gene>
<dbReference type="Pfam" id="PF00672">
    <property type="entry name" value="HAMP"/>
    <property type="match status" value="1"/>
</dbReference>